<accession>A0A5N5QKA6</accession>
<dbReference type="AlphaFoldDB" id="A0A5N5QKA6"/>
<protein>
    <submittedName>
        <fullName evidence="2">Uncharacterized protein</fullName>
    </submittedName>
</protein>
<evidence type="ECO:0000313" key="2">
    <source>
        <dbReference type="EMBL" id="KAB5591928.1"/>
    </source>
</evidence>
<comment type="caution">
    <text evidence="2">The sequence shown here is derived from an EMBL/GenBank/DDBJ whole genome shotgun (WGS) entry which is preliminary data.</text>
</comment>
<evidence type="ECO:0000256" key="1">
    <source>
        <dbReference type="SAM" id="MobiDB-lite"/>
    </source>
</evidence>
<keyword evidence="3" id="KW-1185">Reference proteome</keyword>
<dbReference type="Proteomes" id="UP000383932">
    <property type="component" value="Unassembled WGS sequence"/>
</dbReference>
<feature type="compositionally biased region" description="Polar residues" evidence="1">
    <location>
        <begin position="354"/>
        <end position="366"/>
    </location>
</feature>
<proteinExistence type="predicted"/>
<feature type="compositionally biased region" description="Basic and acidic residues" evidence="1">
    <location>
        <begin position="367"/>
        <end position="395"/>
    </location>
</feature>
<feature type="region of interest" description="Disordered" evidence="1">
    <location>
        <begin position="463"/>
        <end position="577"/>
    </location>
</feature>
<feature type="region of interest" description="Disordered" evidence="1">
    <location>
        <begin position="318"/>
        <end position="419"/>
    </location>
</feature>
<dbReference type="OrthoDB" id="3263398at2759"/>
<reference evidence="2 3" key="1">
    <citation type="journal article" date="2019" name="Fungal Biol. Biotechnol.">
        <title>Draft genome sequence of fastidious pathogen Ceratobasidium theobromae, which causes vascular-streak dieback in Theobroma cacao.</title>
        <authorList>
            <person name="Ali S.S."/>
            <person name="Asman A."/>
            <person name="Shao J."/>
            <person name="Firmansyah A.P."/>
            <person name="Susilo A.W."/>
            <person name="Rosmana A."/>
            <person name="McMahon P."/>
            <person name="Junaid M."/>
            <person name="Guest D."/>
            <person name="Kheng T.Y."/>
            <person name="Meinhardt L.W."/>
            <person name="Bailey B.A."/>
        </authorList>
    </citation>
    <scope>NUCLEOTIDE SEQUENCE [LARGE SCALE GENOMIC DNA]</scope>
    <source>
        <strain evidence="2 3">CT2</strain>
    </source>
</reference>
<organism evidence="2 3">
    <name type="scientific">Ceratobasidium theobromae</name>
    <dbReference type="NCBI Taxonomy" id="1582974"/>
    <lineage>
        <taxon>Eukaryota</taxon>
        <taxon>Fungi</taxon>
        <taxon>Dikarya</taxon>
        <taxon>Basidiomycota</taxon>
        <taxon>Agaricomycotina</taxon>
        <taxon>Agaricomycetes</taxon>
        <taxon>Cantharellales</taxon>
        <taxon>Ceratobasidiaceae</taxon>
        <taxon>Ceratobasidium</taxon>
    </lineage>
</organism>
<sequence>MLAPAIMAGAGAAPLRGPQETAVPIGAHPLQTIGGLVHALVHTVVLVLIPIRALNPIHTLVHALIAGNNTDLTTNLAMNIAQFPHPPGPANFKDLPKPPTGWTDKDYYDRMETSYYHGGEGGRGGCIFKKVNGVATKEIKHTFLEQLKTREKKFAFIDRYGHPFAWKLGLRHFNPYGYVPQDPKVVPRIDRPTGSNWKLYVEIGALGDYDWYLDVLALIRSLVNELKPDDSVLKPSETCVTWRHFSAALREELYKQSYKACPILYHFRNQTNKDCWVVAEIARNYLSGSKSYNPKRKHIKDTTKRMWRNATKIAENAAKQYTVPSREDDPYYIKAPNGGYDPDAPKRGRMPISNPHSNTPSDSSTISKRDARRADKVITQEEERDKAMSEVRLEASKSNTSGARPKAVAPKEKDKSSSIVRKVRRIDSEEELLNEVRELVKSPPTKQTSLTKSPHLRVEVVLKSPAPVTTKPKLHLVPGPTVDHNVDSDTDVDESPQLKRKAKDMPDEPPAKEQRLIETESEKNTQHPKTLEEPKPKPKSKKQALKSPAAKLGILSSSAGGDSVSSSELRGTDGNRVVKVTKMKVRVPEATTRTLRSRTAKG</sequence>
<name>A0A5N5QKA6_9AGAM</name>
<feature type="compositionally biased region" description="Low complexity" evidence="1">
    <location>
        <begin position="545"/>
        <end position="567"/>
    </location>
</feature>
<evidence type="ECO:0000313" key="3">
    <source>
        <dbReference type="Proteomes" id="UP000383932"/>
    </source>
</evidence>
<dbReference type="EMBL" id="SSOP01000082">
    <property type="protein sequence ID" value="KAB5591928.1"/>
    <property type="molecule type" value="Genomic_DNA"/>
</dbReference>
<feature type="compositionally biased region" description="Basic and acidic residues" evidence="1">
    <location>
        <begin position="503"/>
        <end position="536"/>
    </location>
</feature>
<gene>
    <name evidence="2" type="ORF">CTheo_4606</name>
</gene>